<comment type="subunit">
    <text evidence="4">Homotrimer.</text>
</comment>
<comment type="function">
    <text evidence="2">Catalyzes the dismutation of two molecules of 6,7-dimethyl-8-ribityllumazine, resulting in the formation of riboflavin and 5-amino-6-(D-ribitylamino)uracil.</text>
</comment>
<dbReference type="EC" id="2.5.1.9" evidence="5 10"/>
<dbReference type="GO" id="GO:0009231">
    <property type="term" value="P:riboflavin biosynthetic process"/>
    <property type="evidence" value="ECO:0007669"/>
    <property type="project" value="UniProtKB-KW"/>
</dbReference>
<dbReference type="PANTHER" id="PTHR21098">
    <property type="entry name" value="RIBOFLAVIN SYNTHASE ALPHA CHAIN"/>
    <property type="match status" value="1"/>
</dbReference>
<dbReference type="RefSeq" id="WP_207682048.1">
    <property type="nucleotide sequence ID" value="NZ_CP061800.1"/>
</dbReference>
<dbReference type="NCBIfam" id="NF009566">
    <property type="entry name" value="PRK13020.1"/>
    <property type="match status" value="1"/>
</dbReference>
<dbReference type="InterPro" id="IPR023366">
    <property type="entry name" value="ATP_synth_asu-like_sf"/>
</dbReference>
<dbReference type="FunFam" id="2.40.30.20:FF:000004">
    <property type="entry name" value="Riboflavin synthase, alpha subunit"/>
    <property type="match status" value="1"/>
</dbReference>
<evidence type="ECO:0000256" key="2">
    <source>
        <dbReference type="ARBA" id="ARBA00002803"/>
    </source>
</evidence>
<organism evidence="13 14">
    <name type="scientific">Desulfonema magnum</name>
    <dbReference type="NCBI Taxonomy" id="45655"/>
    <lineage>
        <taxon>Bacteria</taxon>
        <taxon>Pseudomonadati</taxon>
        <taxon>Thermodesulfobacteriota</taxon>
        <taxon>Desulfobacteria</taxon>
        <taxon>Desulfobacterales</taxon>
        <taxon>Desulfococcaceae</taxon>
        <taxon>Desulfonema</taxon>
    </lineage>
</organism>
<dbReference type="InterPro" id="IPR017938">
    <property type="entry name" value="Riboflavin_synthase-like_b-brl"/>
</dbReference>
<dbReference type="GO" id="GO:0004746">
    <property type="term" value="F:riboflavin synthase activity"/>
    <property type="evidence" value="ECO:0007669"/>
    <property type="project" value="UniProtKB-UniRule"/>
</dbReference>
<evidence type="ECO:0000256" key="4">
    <source>
        <dbReference type="ARBA" id="ARBA00011233"/>
    </source>
</evidence>
<evidence type="ECO:0000256" key="5">
    <source>
        <dbReference type="ARBA" id="ARBA00012827"/>
    </source>
</evidence>
<keyword evidence="8" id="KW-0808">Transferase</keyword>
<dbReference type="Proteomes" id="UP000663722">
    <property type="component" value="Chromosome"/>
</dbReference>
<name>A0A975GM88_9BACT</name>
<reference evidence="13" key="1">
    <citation type="journal article" date="2021" name="Microb. Physiol.">
        <title>Proteogenomic Insights into the Physiology of Marine, Sulfate-Reducing, Filamentous Desulfonema limicola and Desulfonema magnum.</title>
        <authorList>
            <person name="Schnaars V."/>
            <person name="Wohlbrand L."/>
            <person name="Scheve S."/>
            <person name="Hinrichs C."/>
            <person name="Reinhardt R."/>
            <person name="Rabus R."/>
        </authorList>
    </citation>
    <scope>NUCLEOTIDE SEQUENCE</scope>
    <source>
        <strain evidence="13">4be13</strain>
    </source>
</reference>
<dbReference type="InterPro" id="IPR026017">
    <property type="entry name" value="Lumazine-bd_dom"/>
</dbReference>
<gene>
    <name evidence="13" type="primary">ribE</name>
    <name evidence="13" type="ORF">dnm_024240</name>
</gene>
<evidence type="ECO:0000256" key="10">
    <source>
        <dbReference type="NCBIfam" id="TIGR00187"/>
    </source>
</evidence>
<evidence type="ECO:0000256" key="3">
    <source>
        <dbReference type="ARBA" id="ARBA00004887"/>
    </source>
</evidence>
<evidence type="ECO:0000256" key="11">
    <source>
        <dbReference type="PROSITE-ProRule" id="PRU00524"/>
    </source>
</evidence>
<comment type="pathway">
    <text evidence="3">Cofactor biosynthesis; riboflavin biosynthesis; riboflavin from 2-hydroxy-3-oxobutyl phosphate and 5-amino-6-(D-ribitylamino)uracil: step 2/2.</text>
</comment>
<dbReference type="PIRSF" id="PIRSF000498">
    <property type="entry name" value="Riboflavin_syn_A"/>
    <property type="match status" value="1"/>
</dbReference>
<sequence length="215" mass="23000">MFTGIIEGLGTITSIQSSGQSRRLSLEADFILDNTKIGDSIAVSGACLTAVTLEGKQFKADVSPETLGMTTFGKAKVGDRVNLERALRLSDRLDGHLVSGHIDGTGILKHRKITDNAIIITIGVSESLSRYMIKKGSVAVDGISLTINDCDPYSFSVSIIPHTAKLTTIGFKKIGDPVNIETDMIGKYVEQFVTGKKETGQSSVDMAFLAKNGFL</sequence>
<feature type="repeat" description="Lumazine-binding" evidence="11">
    <location>
        <begin position="1"/>
        <end position="96"/>
    </location>
</feature>
<evidence type="ECO:0000259" key="12">
    <source>
        <dbReference type="PROSITE" id="PS51177"/>
    </source>
</evidence>
<dbReference type="CDD" id="cd00402">
    <property type="entry name" value="Riboflavin_synthase_like"/>
    <property type="match status" value="1"/>
</dbReference>
<proteinExistence type="predicted"/>
<dbReference type="Gene3D" id="2.40.30.20">
    <property type="match status" value="2"/>
</dbReference>
<comment type="catalytic activity">
    <reaction evidence="1">
        <text>2 6,7-dimethyl-8-(1-D-ribityl)lumazine + H(+) = 5-amino-6-(D-ribitylamino)uracil + riboflavin</text>
        <dbReference type="Rhea" id="RHEA:20772"/>
        <dbReference type="ChEBI" id="CHEBI:15378"/>
        <dbReference type="ChEBI" id="CHEBI:15934"/>
        <dbReference type="ChEBI" id="CHEBI:57986"/>
        <dbReference type="ChEBI" id="CHEBI:58201"/>
        <dbReference type="EC" id="2.5.1.9"/>
    </reaction>
</comment>
<evidence type="ECO:0000256" key="7">
    <source>
        <dbReference type="ARBA" id="ARBA00022619"/>
    </source>
</evidence>
<feature type="repeat" description="Lumazine-binding" evidence="11">
    <location>
        <begin position="97"/>
        <end position="193"/>
    </location>
</feature>
<accession>A0A975GM88</accession>
<keyword evidence="7" id="KW-0686">Riboflavin biosynthesis</keyword>
<protein>
    <recommendedName>
        <fullName evidence="6 10">Riboflavin synthase</fullName>
        <ecNumber evidence="5 10">2.5.1.9</ecNumber>
    </recommendedName>
</protein>
<evidence type="ECO:0000256" key="1">
    <source>
        <dbReference type="ARBA" id="ARBA00000968"/>
    </source>
</evidence>
<dbReference type="AlphaFoldDB" id="A0A975GM88"/>
<dbReference type="EMBL" id="CP061800">
    <property type="protein sequence ID" value="QTA86400.1"/>
    <property type="molecule type" value="Genomic_DNA"/>
</dbReference>
<keyword evidence="9" id="KW-0677">Repeat</keyword>
<dbReference type="NCBIfam" id="TIGR00187">
    <property type="entry name" value="ribE"/>
    <property type="match status" value="1"/>
</dbReference>
<evidence type="ECO:0000313" key="14">
    <source>
        <dbReference type="Proteomes" id="UP000663722"/>
    </source>
</evidence>
<feature type="domain" description="Lumazine-binding" evidence="12">
    <location>
        <begin position="1"/>
        <end position="96"/>
    </location>
</feature>
<evidence type="ECO:0000313" key="13">
    <source>
        <dbReference type="EMBL" id="QTA86400.1"/>
    </source>
</evidence>
<dbReference type="Pfam" id="PF00677">
    <property type="entry name" value="Lum_binding"/>
    <property type="match status" value="2"/>
</dbReference>
<dbReference type="KEGG" id="dmm:dnm_024240"/>
<dbReference type="SUPFAM" id="SSF63380">
    <property type="entry name" value="Riboflavin synthase domain-like"/>
    <property type="match status" value="2"/>
</dbReference>
<feature type="domain" description="Lumazine-binding" evidence="12">
    <location>
        <begin position="97"/>
        <end position="193"/>
    </location>
</feature>
<dbReference type="FunFam" id="2.40.30.20:FF:000003">
    <property type="entry name" value="Riboflavin synthase, alpha subunit"/>
    <property type="match status" value="1"/>
</dbReference>
<evidence type="ECO:0000256" key="8">
    <source>
        <dbReference type="ARBA" id="ARBA00022679"/>
    </source>
</evidence>
<evidence type="ECO:0000256" key="6">
    <source>
        <dbReference type="ARBA" id="ARBA00013950"/>
    </source>
</evidence>
<evidence type="ECO:0000256" key="9">
    <source>
        <dbReference type="ARBA" id="ARBA00022737"/>
    </source>
</evidence>
<dbReference type="NCBIfam" id="NF006767">
    <property type="entry name" value="PRK09289.1"/>
    <property type="match status" value="1"/>
</dbReference>
<dbReference type="PROSITE" id="PS51177">
    <property type="entry name" value="LUMAZINE_BIND"/>
    <property type="match status" value="2"/>
</dbReference>
<keyword evidence="14" id="KW-1185">Reference proteome</keyword>
<dbReference type="InterPro" id="IPR001783">
    <property type="entry name" value="Lumazine-bd"/>
</dbReference>
<dbReference type="PANTHER" id="PTHR21098:SF12">
    <property type="entry name" value="RIBOFLAVIN SYNTHASE"/>
    <property type="match status" value="1"/>
</dbReference>